<reference evidence="8" key="1">
    <citation type="submission" date="2016-11" db="EMBL/GenBank/DDBJ databases">
        <authorList>
            <person name="Varghese N."/>
            <person name="Submissions S."/>
        </authorList>
    </citation>
    <scope>NUCLEOTIDE SEQUENCE [LARGE SCALE GENOMIC DNA]</scope>
    <source>
        <strain evidence="8">DSM 24787</strain>
    </source>
</reference>
<dbReference type="GO" id="GO:0006567">
    <property type="term" value="P:L-threonine catabolic process"/>
    <property type="evidence" value="ECO:0007669"/>
    <property type="project" value="TreeGrafter"/>
</dbReference>
<keyword evidence="3" id="KW-0663">Pyridoxal phosphate</keyword>
<evidence type="ECO:0000256" key="5">
    <source>
        <dbReference type="PIRSR" id="PIRSR017617-1"/>
    </source>
</evidence>
<dbReference type="Pfam" id="PF01212">
    <property type="entry name" value="Beta_elim_lyase"/>
    <property type="match status" value="1"/>
</dbReference>
<dbReference type="NCBIfam" id="NF041359">
    <property type="entry name" value="GntG_guanitoxin"/>
    <property type="match status" value="1"/>
</dbReference>
<dbReference type="Gene3D" id="3.90.1150.10">
    <property type="entry name" value="Aspartate Aminotransferase, domain 1"/>
    <property type="match status" value="1"/>
</dbReference>
<comment type="cofactor">
    <cofactor evidence="1">
        <name>pyridoxal 5'-phosphate</name>
        <dbReference type="ChEBI" id="CHEBI:597326"/>
    </cofactor>
</comment>
<evidence type="ECO:0000256" key="3">
    <source>
        <dbReference type="ARBA" id="ARBA00022898"/>
    </source>
</evidence>
<dbReference type="InterPro" id="IPR001597">
    <property type="entry name" value="ArAA_b-elim_lyase/Thr_aldolase"/>
</dbReference>
<feature type="modified residue" description="N6-(pyridoxal phosphate)lysine" evidence="5">
    <location>
        <position position="198"/>
    </location>
</feature>
<sequence>MDYRSDTFTKPSKGMLNAMLEAQTGDDVFGEDPTVNKLEAMMSELFGMEAALYCPSGTMSNQVAIKVHTLPGDEVICSTLAHVYIYEGGGIAFNAGAQVRALEGDRGMITAADVEAAINPDDVHKARTSLVCLENTSNRGGGCCYEWEQIEKIREVCNKHGLKLHLDGARLFNALLATGQTAAQFGATFDSISVCLNKGMGCPMGSVLLGSAAFIKEARRVRKKLGGGMRQAGYMAATGVYALENNVERLAEDHLHAKKIAAALLEREFTGHMLPVETNILIFEVKHPWSPITFRDFMQQQDIRVMAISPTQVRMVLHLDITPEMVDRTIAVIRSME</sequence>
<dbReference type="CDD" id="cd06502">
    <property type="entry name" value="TA_like"/>
    <property type="match status" value="1"/>
</dbReference>
<dbReference type="AlphaFoldDB" id="A0A1N6FTT4"/>
<gene>
    <name evidence="7" type="ORF">SAMN04488055_2404</name>
</gene>
<dbReference type="GO" id="GO:0006545">
    <property type="term" value="P:glycine biosynthetic process"/>
    <property type="evidence" value="ECO:0007669"/>
    <property type="project" value="TreeGrafter"/>
</dbReference>
<dbReference type="PIRSF" id="PIRSF017617">
    <property type="entry name" value="Thr_aldolase"/>
    <property type="match status" value="1"/>
</dbReference>
<evidence type="ECO:0000259" key="6">
    <source>
        <dbReference type="Pfam" id="PF01212"/>
    </source>
</evidence>
<evidence type="ECO:0000313" key="7">
    <source>
        <dbReference type="EMBL" id="SIN98591.1"/>
    </source>
</evidence>
<dbReference type="Gene3D" id="3.40.640.10">
    <property type="entry name" value="Type I PLP-dependent aspartate aminotransferase-like (Major domain)"/>
    <property type="match status" value="1"/>
</dbReference>
<dbReference type="GO" id="GO:0008732">
    <property type="term" value="F:L-allo-threonine aldolase activity"/>
    <property type="evidence" value="ECO:0007669"/>
    <property type="project" value="TreeGrafter"/>
</dbReference>
<dbReference type="STRING" id="536979.SAMN04488055_2404"/>
<evidence type="ECO:0000256" key="2">
    <source>
        <dbReference type="ARBA" id="ARBA00006966"/>
    </source>
</evidence>
<dbReference type="InterPro" id="IPR015421">
    <property type="entry name" value="PyrdxlP-dep_Trfase_major"/>
</dbReference>
<dbReference type="SUPFAM" id="SSF53383">
    <property type="entry name" value="PLP-dependent transferases"/>
    <property type="match status" value="1"/>
</dbReference>
<dbReference type="InterPro" id="IPR023603">
    <property type="entry name" value="Low_specificity_L-TA-like"/>
</dbReference>
<dbReference type="EMBL" id="FSRA01000001">
    <property type="protein sequence ID" value="SIN98591.1"/>
    <property type="molecule type" value="Genomic_DNA"/>
</dbReference>
<keyword evidence="4" id="KW-0456">Lyase</keyword>
<evidence type="ECO:0000256" key="1">
    <source>
        <dbReference type="ARBA" id="ARBA00001933"/>
    </source>
</evidence>
<accession>A0A1N6FTT4</accession>
<protein>
    <submittedName>
        <fullName evidence="7">L-threonine aldolase</fullName>
    </submittedName>
</protein>
<dbReference type="FunFam" id="3.40.640.10:FF:000030">
    <property type="entry name" value="Low-specificity L-threonine aldolase"/>
    <property type="match status" value="1"/>
</dbReference>
<dbReference type="Proteomes" id="UP000185003">
    <property type="component" value="Unassembled WGS sequence"/>
</dbReference>
<keyword evidence="8" id="KW-1185">Reference proteome</keyword>
<proteinExistence type="inferred from homology"/>
<comment type="similarity">
    <text evidence="2">Belongs to the threonine aldolase family.</text>
</comment>
<dbReference type="InterPro" id="IPR015424">
    <property type="entry name" value="PyrdxlP-dep_Trfase"/>
</dbReference>
<feature type="domain" description="Aromatic amino acid beta-eliminating lyase/threonine aldolase" evidence="6">
    <location>
        <begin position="2"/>
        <end position="285"/>
    </location>
</feature>
<name>A0A1N6FTT4_9BACT</name>
<dbReference type="PANTHER" id="PTHR48097:SF9">
    <property type="entry name" value="L-THREONINE ALDOLASE"/>
    <property type="match status" value="1"/>
</dbReference>
<dbReference type="RefSeq" id="WP_074239473.1">
    <property type="nucleotide sequence ID" value="NZ_FSRA01000001.1"/>
</dbReference>
<dbReference type="GO" id="GO:0005829">
    <property type="term" value="C:cytosol"/>
    <property type="evidence" value="ECO:0007669"/>
    <property type="project" value="TreeGrafter"/>
</dbReference>
<dbReference type="PANTHER" id="PTHR48097">
    <property type="entry name" value="L-THREONINE ALDOLASE-RELATED"/>
    <property type="match status" value="1"/>
</dbReference>
<organism evidence="7 8">
    <name type="scientific">Chitinophaga niabensis</name>
    <dbReference type="NCBI Taxonomy" id="536979"/>
    <lineage>
        <taxon>Bacteria</taxon>
        <taxon>Pseudomonadati</taxon>
        <taxon>Bacteroidota</taxon>
        <taxon>Chitinophagia</taxon>
        <taxon>Chitinophagales</taxon>
        <taxon>Chitinophagaceae</taxon>
        <taxon>Chitinophaga</taxon>
    </lineage>
</organism>
<evidence type="ECO:0000256" key="4">
    <source>
        <dbReference type="ARBA" id="ARBA00023239"/>
    </source>
</evidence>
<dbReference type="InterPro" id="IPR015422">
    <property type="entry name" value="PyrdxlP-dep_Trfase_small"/>
</dbReference>
<evidence type="ECO:0000313" key="8">
    <source>
        <dbReference type="Proteomes" id="UP000185003"/>
    </source>
</evidence>
<dbReference type="OrthoDB" id="9774495at2"/>